<dbReference type="RefSeq" id="WP_088588161.1">
    <property type="nucleotide sequence ID" value="NZ_CADIJU010000001.1"/>
</dbReference>
<accession>A0ABX9GL23</accession>
<comment type="caution">
    <text evidence="2">The sequence shown here is derived from an EMBL/GenBank/DDBJ whole genome shotgun (WGS) entry which is preliminary data.</text>
</comment>
<dbReference type="PRINTS" id="PR00412">
    <property type="entry name" value="EPOXHYDRLASE"/>
</dbReference>
<evidence type="ECO:0000259" key="1">
    <source>
        <dbReference type="Pfam" id="PF00561"/>
    </source>
</evidence>
<dbReference type="GeneID" id="99729116"/>
<sequence length="280" mass="29634">MISYPINAGTTRTRVLESGTSGPVVLFVHGTGGRADRWVRNLDALAQAGYHAFAVDLPGHGFAAKGQGVACSVPAYAAFLHDVLQAVDVERAVIVGTSLGGHAVSAFACAHPDKVDGIVLVGSMGLVPIGDEARGRIRAGANNQTRDGIATKMQRVIFDSALVTPSMLEEEFRVNNSPGAAESFATLGDYIAQDLDQDVVGAKLNAHDWPVLLIWGEEDKVVPPAIGIAARDLLPRSRLALLACAAHTAYYERPDDFNAILTGFLEGKTGQYQSAGVTWR</sequence>
<dbReference type="Gene3D" id="3.40.50.1820">
    <property type="entry name" value="alpha/beta hydrolase"/>
    <property type="match status" value="1"/>
</dbReference>
<dbReference type="SUPFAM" id="SSF53474">
    <property type="entry name" value="alpha/beta-Hydrolases"/>
    <property type="match status" value="1"/>
</dbReference>
<keyword evidence="3" id="KW-1185">Reference proteome</keyword>
<dbReference type="InterPro" id="IPR000639">
    <property type="entry name" value="Epox_hydrolase-like"/>
</dbReference>
<dbReference type="PANTHER" id="PTHR43798:SF5">
    <property type="entry name" value="MONOACYLGLYCEROL LIPASE ABHD6"/>
    <property type="match status" value="1"/>
</dbReference>
<proteinExistence type="predicted"/>
<name>A0ABX9GL23_9BURK</name>
<dbReference type="InterPro" id="IPR050266">
    <property type="entry name" value="AB_hydrolase_sf"/>
</dbReference>
<dbReference type="Pfam" id="PF00561">
    <property type="entry name" value="Abhydrolase_1"/>
    <property type="match status" value="1"/>
</dbReference>
<organism evidence="2 3">
    <name type="scientific">Achromobacter marplatensis</name>
    <dbReference type="NCBI Taxonomy" id="470868"/>
    <lineage>
        <taxon>Bacteria</taxon>
        <taxon>Pseudomonadati</taxon>
        <taxon>Pseudomonadota</taxon>
        <taxon>Betaproteobacteria</taxon>
        <taxon>Burkholderiales</taxon>
        <taxon>Alcaligenaceae</taxon>
        <taxon>Achromobacter</taxon>
    </lineage>
</organism>
<feature type="domain" description="AB hydrolase-1" evidence="1">
    <location>
        <begin position="23"/>
        <end position="254"/>
    </location>
</feature>
<evidence type="ECO:0000313" key="3">
    <source>
        <dbReference type="Proteomes" id="UP000252124"/>
    </source>
</evidence>
<gene>
    <name evidence="2" type="ORF">DFP87_101457</name>
</gene>
<protein>
    <submittedName>
        <fullName evidence="2">Pimeloyl-ACP methyl ester carboxylesterase</fullName>
    </submittedName>
</protein>
<evidence type="ECO:0000313" key="2">
    <source>
        <dbReference type="EMBL" id="RBP23948.1"/>
    </source>
</evidence>
<dbReference type="InterPro" id="IPR029058">
    <property type="entry name" value="AB_hydrolase_fold"/>
</dbReference>
<reference evidence="2 3" key="1">
    <citation type="submission" date="2018-06" db="EMBL/GenBank/DDBJ databases">
        <title>Genomic Encyclopedia of Type Strains, Phase III (KMG-III): the genomes of soil and plant-associated and newly described type strains.</title>
        <authorList>
            <person name="Whitman W."/>
        </authorList>
    </citation>
    <scope>NUCLEOTIDE SEQUENCE [LARGE SCALE GENOMIC DNA]</scope>
    <source>
        <strain evidence="2 3">CECT 7342</strain>
    </source>
</reference>
<dbReference type="InterPro" id="IPR000073">
    <property type="entry name" value="AB_hydrolase_1"/>
</dbReference>
<dbReference type="PRINTS" id="PR00111">
    <property type="entry name" value="ABHYDROLASE"/>
</dbReference>
<dbReference type="Proteomes" id="UP000252124">
    <property type="component" value="Unassembled WGS sequence"/>
</dbReference>
<dbReference type="EMBL" id="QNRM01000001">
    <property type="protein sequence ID" value="RBP23948.1"/>
    <property type="molecule type" value="Genomic_DNA"/>
</dbReference>
<dbReference type="PANTHER" id="PTHR43798">
    <property type="entry name" value="MONOACYLGLYCEROL LIPASE"/>
    <property type="match status" value="1"/>
</dbReference>